<evidence type="ECO:0000256" key="2">
    <source>
        <dbReference type="ARBA" id="ARBA00022833"/>
    </source>
</evidence>
<dbReference type="PROSITE" id="PS51747">
    <property type="entry name" value="CYT_DCMP_DEAMINASES_2"/>
    <property type="match status" value="1"/>
</dbReference>
<evidence type="ECO:0000313" key="4">
    <source>
        <dbReference type="EMBL" id="HED10286.1"/>
    </source>
</evidence>
<dbReference type="GO" id="GO:0016787">
    <property type="term" value="F:hydrolase activity"/>
    <property type="evidence" value="ECO:0007669"/>
    <property type="project" value="InterPro"/>
</dbReference>
<dbReference type="AlphaFoldDB" id="A0A7V1LLN7"/>
<keyword evidence="1" id="KW-0479">Metal-binding</keyword>
<dbReference type="InterPro" id="IPR016192">
    <property type="entry name" value="APOBEC/CMP_deaminase_Zn-bd"/>
</dbReference>
<feature type="domain" description="CMP/dCMP-type deaminase" evidence="3">
    <location>
        <begin position="27"/>
        <end position="146"/>
    </location>
</feature>
<protein>
    <submittedName>
        <fullName evidence="4">Nucleoside deaminase</fullName>
    </submittedName>
</protein>
<organism evidence="4">
    <name type="scientific">Caldithrix abyssi</name>
    <dbReference type="NCBI Taxonomy" id="187145"/>
    <lineage>
        <taxon>Bacteria</taxon>
        <taxon>Pseudomonadati</taxon>
        <taxon>Calditrichota</taxon>
        <taxon>Calditrichia</taxon>
        <taxon>Calditrichales</taxon>
        <taxon>Calditrichaceae</taxon>
        <taxon>Caldithrix</taxon>
    </lineage>
</organism>
<evidence type="ECO:0000256" key="1">
    <source>
        <dbReference type="ARBA" id="ARBA00022723"/>
    </source>
</evidence>
<dbReference type="PROSITE" id="PS00903">
    <property type="entry name" value="CYT_DCMP_DEAMINASES_1"/>
    <property type="match status" value="1"/>
</dbReference>
<dbReference type="PANTHER" id="PTHR11079:SF162">
    <property type="entry name" value="RIBOFLAVIN BIOSYNTHESIS PROTEIN PYRD, CHLOROPLASTIC"/>
    <property type="match status" value="1"/>
</dbReference>
<sequence>MFTQPTNISFTLPGWLEEYARGYRATTSLPEQMAFVVGASRKNVLEKSGGPFAAAIFNSDNGELISLGVNRVTTQGISILHAEMVAVAIAQRKLGHYDLGHDPATGYSLVTSTEPCAMCYGAIPWSGVRRVVTAARDSDARAVGFDEGPKPADWIAGLEKRGIGVVTGIEEEKAREVLRLYRQMHGKIYNARGRDNVNP</sequence>
<dbReference type="Proteomes" id="UP000886005">
    <property type="component" value="Unassembled WGS sequence"/>
</dbReference>
<gene>
    <name evidence="4" type="ORF">ENJ10_06330</name>
</gene>
<dbReference type="InterPro" id="IPR002125">
    <property type="entry name" value="CMP_dCMP_dom"/>
</dbReference>
<accession>A0A7V1LLN7</accession>
<dbReference type="CDD" id="cd01285">
    <property type="entry name" value="nucleoside_deaminase"/>
    <property type="match status" value="1"/>
</dbReference>
<keyword evidence="2" id="KW-0862">Zinc</keyword>
<evidence type="ECO:0000259" key="3">
    <source>
        <dbReference type="PROSITE" id="PS51747"/>
    </source>
</evidence>
<dbReference type="GO" id="GO:0008270">
    <property type="term" value="F:zinc ion binding"/>
    <property type="evidence" value="ECO:0007669"/>
    <property type="project" value="InterPro"/>
</dbReference>
<dbReference type="PANTHER" id="PTHR11079">
    <property type="entry name" value="CYTOSINE DEAMINASE FAMILY MEMBER"/>
    <property type="match status" value="1"/>
</dbReference>
<dbReference type="EMBL" id="DRLD01000175">
    <property type="protein sequence ID" value="HED10286.1"/>
    <property type="molecule type" value="Genomic_DNA"/>
</dbReference>
<comment type="caution">
    <text evidence="4">The sequence shown here is derived from an EMBL/GenBank/DDBJ whole genome shotgun (WGS) entry which is preliminary data.</text>
</comment>
<dbReference type="SUPFAM" id="SSF53927">
    <property type="entry name" value="Cytidine deaminase-like"/>
    <property type="match status" value="1"/>
</dbReference>
<reference evidence="4" key="1">
    <citation type="journal article" date="2020" name="mSystems">
        <title>Genome- and Community-Level Interaction Insights into Carbon Utilization and Element Cycling Functions of Hydrothermarchaeota in Hydrothermal Sediment.</title>
        <authorList>
            <person name="Zhou Z."/>
            <person name="Liu Y."/>
            <person name="Xu W."/>
            <person name="Pan J."/>
            <person name="Luo Z.H."/>
            <person name="Li M."/>
        </authorList>
    </citation>
    <scope>NUCLEOTIDE SEQUENCE [LARGE SCALE GENOMIC DNA]</scope>
    <source>
        <strain evidence="4">HyVt-456</strain>
    </source>
</reference>
<name>A0A7V1LLN7_CALAY</name>
<dbReference type="Gene3D" id="3.40.140.10">
    <property type="entry name" value="Cytidine Deaminase, domain 2"/>
    <property type="match status" value="1"/>
</dbReference>
<dbReference type="Pfam" id="PF00383">
    <property type="entry name" value="dCMP_cyt_deam_1"/>
    <property type="match status" value="1"/>
</dbReference>
<proteinExistence type="predicted"/>
<dbReference type="InterPro" id="IPR016193">
    <property type="entry name" value="Cytidine_deaminase-like"/>
</dbReference>